<keyword evidence="1" id="KW-0812">Transmembrane</keyword>
<dbReference type="EMBL" id="CP062008">
    <property type="protein sequence ID" value="QPG70135.1"/>
    <property type="molecule type" value="Genomic_DNA"/>
</dbReference>
<proteinExistence type="predicted"/>
<evidence type="ECO:0000256" key="1">
    <source>
        <dbReference type="SAM" id="Phobius"/>
    </source>
</evidence>
<dbReference type="GeneID" id="76723994"/>
<dbReference type="Pfam" id="PF20108">
    <property type="entry name" value="DUF6498"/>
    <property type="match status" value="1"/>
</dbReference>
<dbReference type="RefSeq" id="WP_053854501.1">
    <property type="nucleotide sequence ID" value="NZ_ANBS01000001.1"/>
</dbReference>
<organism evidence="2 3">
    <name type="scientific">Mycolicibacterium mucogenicum DSM 44124</name>
    <dbReference type="NCBI Taxonomy" id="1226753"/>
    <lineage>
        <taxon>Bacteria</taxon>
        <taxon>Bacillati</taxon>
        <taxon>Actinomycetota</taxon>
        <taxon>Actinomycetes</taxon>
        <taxon>Mycobacteriales</taxon>
        <taxon>Mycobacteriaceae</taxon>
        <taxon>Mycolicibacterium</taxon>
    </lineage>
</organism>
<reference evidence="2 3" key="2">
    <citation type="journal article" date="2019" name="Sci. Rep.">
        <title>Insight into the biology of Mycobacterium mucogenicum and Mycobacterium neoaurum clade members.</title>
        <authorList>
            <person name="Behra P.R.K."/>
            <person name="Pettersson B.M.F."/>
            <person name="Ramesh M."/>
            <person name="Dasgupta S."/>
            <person name="Kirsebom L.A."/>
        </authorList>
    </citation>
    <scope>NUCLEOTIDE SEQUENCE [LARGE SCALE GENOMIC DNA]</scope>
    <source>
        <strain evidence="2 3">DSM 44124</strain>
    </source>
</reference>
<sequence>MPPTAPEQPRANQFAHVLTLVAANAIPAVGWFTQEWSAATTLIVYWFETVVGLLFMYARGVLQQRWNPRRGHFRYEAPQSKGPVRTRGAIEAQGKPGSFIKGFFFINAVFCAAHGVFIAVILLILTHNGNAELVGLDWRSAGIGCLQMLVIVAVDFLVDVPYLRRWSFGLLEQTANRSFGRVGVVHLALIFGIFAAAVTNSPARMFGVFVVLKTLYSLASALPMYEPATPPKWLSRAMNRLRREPEGQRFEDMWVKDQAAEARRRTRNDEVWTGARR</sequence>
<dbReference type="Proteomes" id="UP000309231">
    <property type="component" value="Chromosome"/>
</dbReference>
<dbReference type="InterPro" id="IPR045466">
    <property type="entry name" value="DUF6498"/>
</dbReference>
<name>A0A8E4R956_MYCMU</name>
<feature type="transmembrane region" description="Helical" evidence="1">
    <location>
        <begin position="43"/>
        <end position="62"/>
    </location>
</feature>
<keyword evidence="1" id="KW-0472">Membrane</keyword>
<feature type="transmembrane region" description="Helical" evidence="1">
    <location>
        <begin position="103"/>
        <end position="126"/>
    </location>
</feature>
<evidence type="ECO:0000313" key="2">
    <source>
        <dbReference type="EMBL" id="QPG70135.1"/>
    </source>
</evidence>
<dbReference type="AlphaFoldDB" id="A0A8E4R956"/>
<accession>A0A8E4R956</accession>
<evidence type="ECO:0000313" key="3">
    <source>
        <dbReference type="Proteomes" id="UP000309231"/>
    </source>
</evidence>
<dbReference type="KEGG" id="mmuc:C1S78_003715"/>
<feature type="transmembrane region" description="Helical" evidence="1">
    <location>
        <begin position="12"/>
        <end position="31"/>
    </location>
</feature>
<feature type="transmembrane region" description="Helical" evidence="1">
    <location>
        <begin position="138"/>
        <end position="158"/>
    </location>
</feature>
<keyword evidence="1" id="KW-1133">Transmembrane helix</keyword>
<reference evidence="2 3" key="1">
    <citation type="journal article" date="2019" name="BMC Evol. Biol.">
        <title>Comparative genomics of Mycobacterium mucogenicum and Mycobacterium neoaurum clade members emphasizing tRNA and non-coding RNA.</title>
        <authorList>
            <person name="Behra P.R.K."/>
            <person name="Pettersson B.M.F."/>
            <person name="Das S."/>
            <person name="Dasgupta S."/>
            <person name="Kirsebom L.A."/>
        </authorList>
    </citation>
    <scope>NUCLEOTIDE SEQUENCE [LARGE SCALE GENOMIC DNA]</scope>
    <source>
        <strain evidence="2 3">DSM 44124</strain>
    </source>
</reference>
<feature type="transmembrane region" description="Helical" evidence="1">
    <location>
        <begin position="179"/>
        <end position="199"/>
    </location>
</feature>
<gene>
    <name evidence="2" type="ORF">C1S78_003715</name>
</gene>
<protein>
    <submittedName>
        <fullName evidence="2">Uncharacterized protein</fullName>
    </submittedName>
</protein>
<keyword evidence="3" id="KW-1185">Reference proteome</keyword>